<dbReference type="RefSeq" id="WP_023172713.1">
    <property type="nucleotide sequence ID" value="NC_022600.1"/>
</dbReference>
<dbReference type="KEGG" id="glj:GKIL_1373"/>
<gene>
    <name evidence="3" type="ORF">GKIL_1373</name>
</gene>
<keyword evidence="2" id="KW-0812">Transmembrane</keyword>
<evidence type="ECO:0000256" key="1">
    <source>
        <dbReference type="SAM" id="MobiDB-lite"/>
    </source>
</evidence>
<evidence type="ECO:0000313" key="4">
    <source>
        <dbReference type="Proteomes" id="UP000017396"/>
    </source>
</evidence>
<proteinExistence type="predicted"/>
<feature type="transmembrane region" description="Helical" evidence="2">
    <location>
        <begin position="45"/>
        <end position="65"/>
    </location>
</feature>
<keyword evidence="4" id="KW-1185">Reference proteome</keyword>
<feature type="region of interest" description="Disordered" evidence="1">
    <location>
        <begin position="1"/>
        <end position="26"/>
    </location>
</feature>
<evidence type="ECO:0000313" key="3">
    <source>
        <dbReference type="EMBL" id="AGY57619.1"/>
    </source>
</evidence>
<keyword evidence="2" id="KW-0472">Membrane</keyword>
<dbReference type="HOGENOM" id="CLU_2699490_0_0_3"/>
<evidence type="ECO:0000256" key="2">
    <source>
        <dbReference type="SAM" id="Phobius"/>
    </source>
</evidence>
<reference evidence="3 4" key="1">
    <citation type="journal article" date="2013" name="PLoS ONE">
        <title>Cultivation and Complete Genome Sequencing of Gloeobacter kilaueensis sp. nov., from a Lava Cave in Kilauea Caldera, Hawai'i.</title>
        <authorList>
            <person name="Saw J.H."/>
            <person name="Schatz M."/>
            <person name="Brown M.V."/>
            <person name="Kunkel D.D."/>
            <person name="Foster J.S."/>
            <person name="Shick H."/>
            <person name="Christensen S."/>
            <person name="Hou S."/>
            <person name="Wan X."/>
            <person name="Donachie S.P."/>
        </authorList>
    </citation>
    <scope>NUCLEOTIDE SEQUENCE [LARGE SCALE GENOMIC DNA]</scope>
    <source>
        <strain evidence="4">JS</strain>
    </source>
</reference>
<dbReference type="AlphaFoldDB" id="U5QJ13"/>
<sequence length="73" mass="8020">MESLDRVAPTPDLTRPLTGDTADEQPLREQISAAERRRCQLELGVLLLIGLIGWLTLAGLMMPMARQLSYGLG</sequence>
<protein>
    <submittedName>
        <fullName evidence="3">Uncharacterized protein</fullName>
    </submittedName>
</protein>
<name>U5QJ13_GLOK1</name>
<organism evidence="3 4">
    <name type="scientific">Gloeobacter kilaueensis (strain ATCC BAA-2537 / CCAP 1431/1 / ULC 316 / JS1)</name>
    <dbReference type="NCBI Taxonomy" id="1183438"/>
    <lineage>
        <taxon>Bacteria</taxon>
        <taxon>Bacillati</taxon>
        <taxon>Cyanobacteriota</taxon>
        <taxon>Cyanophyceae</taxon>
        <taxon>Gloeobacterales</taxon>
        <taxon>Gloeobacteraceae</taxon>
        <taxon>Gloeobacter</taxon>
    </lineage>
</organism>
<dbReference type="Proteomes" id="UP000017396">
    <property type="component" value="Chromosome"/>
</dbReference>
<accession>U5QJ13</accession>
<dbReference type="EMBL" id="CP003587">
    <property type="protein sequence ID" value="AGY57619.1"/>
    <property type="molecule type" value="Genomic_DNA"/>
</dbReference>
<keyword evidence="2" id="KW-1133">Transmembrane helix</keyword>